<evidence type="ECO:0000256" key="10">
    <source>
        <dbReference type="ARBA" id="ARBA00022840"/>
    </source>
</evidence>
<dbReference type="InterPro" id="IPR011006">
    <property type="entry name" value="CheY-like_superfamily"/>
</dbReference>
<feature type="modified residue" description="4-aspartylphosphate" evidence="13">
    <location>
        <position position="945"/>
    </location>
</feature>
<evidence type="ECO:0000256" key="6">
    <source>
        <dbReference type="ARBA" id="ARBA00022679"/>
    </source>
</evidence>
<keyword evidence="4" id="KW-1003">Cell membrane</keyword>
<dbReference type="Proteomes" id="UP001595453">
    <property type="component" value="Unassembled WGS sequence"/>
</dbReference>
<dbReference type="PROSITE" id="PS51257">
    <property type="entry name" value="PROKAR_LIPOPROTEIN"/>
    <property type="match status" value="1"/>
</dbReference>
<dbReference type="InterPro" id="IPR029151">
    <property type="entry name" value="Sensor-like_sf"/>
</dbReference>
<keyword evidence="14" id="KW-0472">Membrane</keyword>
<evidence type="ECO:0000256" key="9">
    <source>
        <dbReference type="ARBA" id="ARBA00022777"/>
    </source>
</evidence>
<keyword evidence="6" id="KW-0808">Transferase</keyword>
<evidence type="ECO:0000256" key="14">
    <source>
        <dbReference type="SAM" id="Phobius"/>
    </source>
</evidence>
<dbReference type="CDD" id="cd16922">
    <property type="entry name" value="HATPase_EvgS-ArcB-TorS-like"/>
    <property type="match status" value="1"/>
</dbReference>
<dbReference type="Pfam" id="PF00512">
    <property type="entry name" value="HisKA"/>
    <property type="match status" value="1"/>
</dbReference>
<evidence type="ECO:0000256" key="2">
    <source>
        <dbReference type="ARBA" id="ARBA00004651"/>
    </source>
</evidence>
<dbReference type="Gene3D" id="3.40.50.2300">
    <property type="match status" value="1"/>
</dbReference>
<keyword evidence="19" id="KW-1185">Reference proteome</keyword>
<evidence type="ECO:0000256" key="13">
    <source>
        <dbReference type="PROSITE-ProRule" id="PRU00169"/>
    </source>
</evidence>
<dbReference type="NCBIfam" id="TIGR00229">
    <property type="entry name" value="sensory_box"/>
    <property type="match status" value="1"/>
</dbReference>
<dbReference type="PRINTS" id="PR00344">
    <property type="entry name" value="BCTRLSENSOR"/>
</dbReference>
<keyword evidence="12" id="KW-0902">Two-component regulatory system</keyword>
<evidence type="ECO:0000256" key="3">
    <source>
        <dbReference type="ARBA" id="ARBA00012438"/>
    </source>
</evidence>
<evidence type="ECO:0000256" key="5">
    <source>
        <dbReference type="ARBA" id="ARBA00022553"/>
    </source>
</evidence>
<dbReference type="SMART" id="SM00448">
    <property type="entry name" value="REC"/>
    <property type="match status" value="1"/>
</dbReference>
<keyword evidence="5 13" id="KW-0597">Phosphoprotein</keyword>
<keyword evidence="8" id="KW-0547">Nucleotide-binding</keyword>
<evidence type="ECO:0000256" key="7">
    <source>
        <dbReference type="ARBA" id="ARBA00022692"/>
    </source>
</evidence>
<keyword evidence="9" id="KW-0418">Kinase</keyword>
<evidence type="ECO:0000256" key="11">
    <source>
        <dbReference type="ARBA" id="ARBA00022989"/>
    </source>
</evidence>
<dbReference type="InterPro" id="IPR003594">
    <property type="entry name" value="HATPase_dom"/>
</dbReference>
<dbReference type="InterPro" id="IPR000014">
    <property type="entry name" value="PAS"/>
</dbReference>
<protein>
    <recommendedName>
        <fullName evidence="3">histidine kinase</fullName>
        <ecNumber evidence="3">2.7.13.3</ecNumber>
    </recommendedName>
</protein>
<sequence>MFNKKWLPFFGLGILVSCAVALYFAFSKYAYTELLTQQAEQLKNSNSAVYKAMTSSLNDVRRKVEFLHATPPVSGIARAYLNAGVDPADSTTLAQWRKRLETIFVAFIQSYPEVKQIRLIGHADNGREIVRVDRRDGKVVITPEALLQAKGSTNYFADITKLNANEYYVSDITLNREHGVVETPIWPALRVAKPIFDENYKFFGFLMVNINASELLDTLQSTVNREGQALYVLNDAGYFISSPYENQNYGFDLGNSELRWQVLTDTTEPPLSGKVQAAYIDNVRHLILASRVYLSTKDSRSLTFVTGISNIQIQALWEKQRDYIIFIIAIIVLVVVGIIYIYQNYLDKLLKLYNDQSRYEALISGSSDAILNIDEDGNILSCNDSASYLFGLSEKEAKQKTIGDILGRNSTAQNLDNALLSGVIKQRSAVALELDIELSNNNTRTLNINLSPVTPKNEAIQPSVAAIIRDVTEAKSYQHKIIAINESLEQQVSERTKQLALATEQAQEANKTKSAFVANISHEIRTPLNGIGGMLELLNREALTDKQSSYLGMAKASVATLTVLINDLLDLTKIESGKLDIEPNPFNLIETVSSVIATMNLKALEKGLALYVDFTDVQHENLIADSYRLKQIIINLLGNALKFTDSGHILIKVGTKLIATDVVVDIAVHDTGMGISKAQQQKLFRPFTQASASIAKDFGGTGLGLSIAKQLVSLMGGEISVQSSEGQGSVFKFTIIAQYDENADYKAVAPALAAVKCYVLVKEHLERDIILRQLKAWQCQAEELNSVEAFFALTDESLPDLIISDNASLNDKFAQWHAQKAETKKCKLILIKDIHDIEPQVHESERCVYQERPILPISLLMAYKTLRHPEIQYKAVSKPTASIVHKHTNSYRVLIVDDNEINRFVAQGLLEKHPIVSLIATNGEDALHVMRELKDAERLDLVLMDCQMPIMNGFEATERIRKGEVGEALQNIPIIAMTAGAMAGDKDTCTQSGMNDFISKPLDPVIFETKVLHWLSTTKQFDDESCKTSVSSG</sequence>
<comment type="subcellular location">
    <subcellularLocation>
        <location evidence="2">Cell membrane</location>
        <topology evidence="2">Multi-pass membrane protein</topology>
    </subcellularLocation>
</comment>
<dbReference type="EMBL" id="JBHRSD010000027">
    <property type="protein sequence ID" value="MFC3033737.1"/>
    <property type="molecule type" value="Genomic_DNA"/>
</dbReference>
<dbReference type="PROSITE" id="PS50109">
    <property type="entry name" value="HIS_KIN"/>
    <property type="match status" value="1"/>
</dbReference>
<dbReference type="Pfam" id="PF21623">
    <property type="entry name" value="HK_sensor_dom_bact"/>
    <property type="match status" value="1"/>
</dbReference>
<dbReference type="RefSeq" id="WP_377125692.1">
    <property type="nucleotide sequence ID" value="NZ_JBHRSD010000027.1"/>
</dbReference>
<dbReference type="InterPro" id="IPR004358">
    <property type="entry name" value="Sig_transdc_His_kin-like_C"/>
</dbReference>
<dbReference type="SMART" id="SM00091">
    <property type="entry name" value="PAS"/>
    <property type="match status" value="1"/>
</dbReference>
<dbReference type="Pfam" id="PF13426">
    <property type="entry name" value="PAS_9"/>
    <property type="match status" value="1"/>
</dbReference>
<dbReference type="SUPFAM" id="SSF103190">
    <property type="entry name" value="Sensory domain-like"/>
    <property type="match status" value="1"/>
</dbReference>
<dbReference type="InterPro" id="IPR035965">
    <property type="entry name" value="PAS-like_dom_sf"/>
</dbReference>
<dbReference type="CDD" id="cd17546">
    <property type="entry name" value="REC_hyHK_CKI1_RcsC-like"/>
    <property type="match status" value="1"/>
</dbReference>
<comment type="caution">
    <text evidence="18">The sequence shown here is derived from an EMBL/GenBank/DDBJ whole genome shotgun (WGS) entry which is preliminary data.</text>
</comment>
<dbReference type="SMART" id="SM00387">
    <property type="entry name" value="HATPase_c"/>
    <property type="match status" value="1"/>
</dbReference>
<dbReference type="PROSITE" id="PS50112">
    <property type="entry name" value="PAS"/>
    <property type="match status" value="1"/>
</dbReference>
<dbReference type="InterPro" id="IPR005467">
    <property type="entry name" value="His_kinase_dom"/>
</dbReference>
<dbReference type="CDD" id="cd00082">
    <property type="entry name" value="HisKA"/>
    <property type="match status" value="1"/>
</dbReference>
<evidence type="ECO:0000256" key="4">
    <source>
        <dbReference type="ARBA" id="ARBA00022475"/>
    </source>
</evidence>
<dbReference type="InterPro" id="IPR036890">
    <property type="entry name" value="HATPase_C_sf"/>
</dbReference>
<keyword evidence="10 18" id="KW-0067">ATP-binding</keyword>
<dbReference type="SUPFAM" id="SSF55785">
    <property type="entry name" value="PYP-like sensor domain (PAS domain)"/>
    <property type="match status" value="1"/>
</dbReference>
<feature type="domain" description="Response regulatory" evidence="16">
    <location>
        <begin position="892"/>
        <end position="1015"/>
    </location>
</feature>
<evidence type="ECO:0000259" key="15">
    <source>
        <dbReference type="PROSITE" id="PS50109"/>
    </source>
</evidence>
<evidence type="ECO:0000313" key="18">
    <source>
        <dbReference type="EMBL" id="MFC3033737.1"/>
    </source>
</evidence>
<gene>
    <name evidence="18" type="ORF">ACFOEE_14530</name>
</gene>
<dbReference type="CDD" id="cd18773">
    <property type="entry name" value="PDC1_HK_sensor"/>
    <property type="match status" value="1"/>
</dbReference>
<feature type="transmembrane region" description="Helical" evidence="14">
    <location>
        <begin position="323"/>
        <end position="342"/>
    </location>
</feature>
<dbReference type="Pfam" id="PF00072">
    <property type="entry name" value="Response_reg"/>
    <property type="match status" value="1"/>
</dbReference>
<dbReference type="SUPFAM" id="SSF55874">
    <property type="entry name" value="ATPase domain of HSP90 chaperone/DNA topoisomerase II/histidine kinase"/>
    <property type="match status" value="1"/>
</dbReference>
<dbReference type="EC" id="2.7.13.3" evidence="3"/>
<evidence type="ECO:0000256" key="8">
    <source>
        <dbReference type="ARBA" id="ARBA00022741"/>
    </source>
</evidence>
<comment type="catalytic activity">
    <reaction evidence="1">
        <text>ATP + protein L-histidine = ADP + protein N-phospho-L-histidine.</text>
        <dbReference type="EC" id="2.7.13.3"/>
    </reaction>
</comment>
<evidence type="ECO:0000256" key="1">
    <source>
        <dbReference type="ARBA" id="ARBA00000085"/>
    </source>
</evidence>
<evidence type="ECO:0000256" key="12">
    <source>
        <dbReference type="ARBA" id="ARBA00023012"/>
    </source>
</evidence>
<keyword evidence="7 14" id="KW-0812">Transmembrane</keyword>
<evidence type="ECO:0000259" key="17">
    <source>
        <dbReference type="PROSITE" id="PS50112"/>
    </source>
</evidence>
<proteinExistence type="predicted"/>
<dbReference type="SUPFAM" id="SSF52172">
    <property type="entry name" value="CheY-like"/>
    <property type="match status" value="1"/>
</dbReference>
<dbReference type="Gene3D" id="1.10.287.130">
    <property type="match status" value="1"/>
</dbReference>
<evidence type="ECO:0000259" key="16">
    <source>
        <dbReference type="PROSITE" id="PS50110"/>
    </source>
</evidence>
<dbReference type="GO" id="GO:0005524">
    <property type="term" value="F:ATP binding"/>
    <property type="evidence" value="ECO:0007669"/>
    <property type="project" value="UniProtKB-KW"/>
</dbReference>
<dbReference type="InterPro" id="IPR048760">
    <property type="entry name" value="VP0354-like_sensor_dom"/>
</dbReference>
<dbReference type="PANTHER" id="PTHR45339">
    <property type="entry name" value="HYBRID SIGNAL TRANSDUCTION HISTIDINE KINASE J"/>
    <property type="match status" value="1"/>
</dbReference>
<feature type="domain" description="PAS" evidence="17">
    <location>
        <begin position="355"/>
        <end position="427"/>
    </location>
</feature>
<dbReference type="InterPro" id="IPR003661">
    <property type="entry name" value="HisK_dim/P_dom"/>
</dbReference>
<evidence type="ECO:0000313" key="19">
    <source>
        <dbReference type="Proteomes" id="UP001595453"/>
    </source>
</evidence>
<reference evidence="19" key="1">
    <citation type="journal article" date="2019" name="Int. J. Syst. Evol. Microbiol.">
        <title>The Global Catalogue of Microorganisms (GCM) 10K type strain sequencing project: providing services to taxonomists for standard genome sequencing and annotation.</title>
        <authorList>
            <consortium name="The Broad Institute Genomics Platform"/>
            <consortium name="The Broad Institute Genome Sequencing Center for Infectious Disease"/>
            <person name="Wu L."/>
            <person name="Ma J."/>
        </authorList>
    </citation>
    <scope>NUCLEOTIDE SEQUENCE [LARGE SCALE GENOMIC DNA]</scope>
    <source>
        <strain evidence="19">KCTC 42730</strain>
    </source>
</reference>
<dbReference type="SMART" id="SM00388">
    <property type="entry name" value="HisKA"/>
    <property type="match status" value="1"/>
</dbReference>
<feature type="domain" description="Histidine kinase" evidence="15">
    <location>
        <begin position="519"/>
        <end position="739"/>
    </location>
</feature>
<dbReference type="PANTHER" id="PTHR45339:SF1">
    <property type="entry name" value="HYBRID SIGNAL TRANSDUCTION HISTIDINE KINASE J"/>
    <property type="match status" value="1"/>
</dbReference>
<dbReference type="PROSITE" id="PS50110">
    <property type="entry name" value="RESPONSE_REGULATORY"/>
    <property type="match status" value="1"/>
</dbReference>
<organism evidence="18 19">
    <name type="scientific">Pseudoalteromonas fenneropenaei</name>
    <dbReference type="NCBI Taxonomy" id="1737459"/>
    <lineage>
        <taxon>Bacteria</taxon>
        <taxon>Pseudomonadati</taxon>
        <taxon>Pseudomonadota</taxon>
        <taxon>Gammaproteobacteria</taxon>
        <taxon>Alteromonadales</taxon>
        <taxon>Pseudoalteromonadaceae</taxon>
        <taxon>Pseudoalteromonas</taxon>
    </lineage>
</organism>
<keyword evidence="11 14" id="KW-1133">Transmembrane helix</keyword>
<dbReference type="InterPro" id="IPR001789">
    <property type="entry name" value="Sig_transdc_resp-reg_receiver"/>
</dbReference>
<dbReference type="Gene3D" id="3.30.450.20">
    <property type="entry name" value="PAS domain"/>
    <property type="match status" value="2"/>
</dbReference>
<feature type="transmembrane region" description="Helical" evidence="14">
    <location>
        <begin position="6"/>
        <end position="26"/>
    </location>
</feature>
<dbReference type="Pfam" id="PF02518">
    <property type="entry name" value="HATPase_c"/>
    <property type="match status" value="1"/>
</dbReference>
<dbReference type="CDD" id="cd00130">
    <property type="entry name" value="PAS"/>
    <property type="match status" value="1"/>
</dbReference>
<dbReference type="Gene3D" id="3.30.565.10">
    <property type="entry name" value="Histidine kinase-like ATPase, C-terminal domain"/>
    <property type="match status" value="1"/>
</dbReference>
<dbReference type="InterPro" id="IPR036097">
    <property type="entry name" value="HisK_dim/P_sf"/>
</dbReference>
<name>A0ABV7CM86_9GAMM</name>
<accession>A0ABV7CM86</accession>
<dbReference type="SUPFAM" id="SSF47384">
    <property type="entry name" value="Homodimeric domain of signal transducing histidine kinase"/>
    <property type="match status" value="1"/>
</dbReference>